<dbReference type="GO" id="GO:0009055">
    <property type="term" value="F:electron transfer activity"/>
    <property type="evidence" value="ECO:0007669"/>
    <property type="project" value="UniProtKB-UniRule"/>
</dbReference>
<evidence type="ECO:0000313" key="14">
    <source>
        <dbReference type="Proteomes" id="UP000001662"/>
    </source>
</evidence>
<dbReference type="EMBL" id="CP002109">
    <property type="protein sequence ID" value="ADL02951.1"/>
    <property type="molecule type" value="Genomic_DNA"/>
</dbReference>
<dbReference type="Pfam" id="PF12838">
    <property type="entry name" value="Fer4_7"/>
    <property type="match status" value="1"/>
</dbReference>
<reference evidence="13" key="1">
    <citation type="submission" date="2010-07" db="EMBL/GenBank/DDBJ databases">
        <title>Complete sequence of Clostridium saccharolyticum WM1.</title>
        <authorList>
            <consortium name="US DOE Joint Genome Institute"/>
            <person name="Lucas S."/>
            <person name="Copeland A."/>
            <person name="Lapidus A."/>
            <person name="Cheng J.-F."/>
            <person name="Bruce D."/>
            <person name="Goodwin L."/>
            <person name="Pitluck S."/>
            <person name="Chertkov O."/>
            <person name="Detter J.C."/>
            <person name="Han C."/>
            <person name="Tapia R."/>
            <person name="Land M."/>
            <person name="Hauser L."/>
            <person name="Chang Y.-J."/>
            <person name="Jeffries C."/>
            <person name="Kyrpides N."/>
            <person name="Ivanova N."/>
            <person name="Mikhailova N."/>
            <person name="Mouttaki H."/>
            <person name="Lin L."/>
            <person name="Zhou J."/>
            <person name="Hemme C.L."/>
            <person name="Woyke T."/>
        </authorList>
    </citation>
    <scope>NUCLEOTIDE SEQUENCE [LARGE SCALE GENOMIC DNA]</scope>
    <source>
        <strain evidence="13">WM1</strain>
    </source>
</reference>
<evidence type="ECO:0000256" key="3">
    <source>
        <dbReference type="ARBA" id="ARBA00013529"/>
    </source>
</evidence>
<evidence type="ECO:0000256" key="6">
    <source>
        <dbReference type="ARBA" id="ARBA00022723"/>
    </source>
</evidence>
<evidence type="ECO:0000256" key="7">
    <source>
        <dbReference type="ARBA" id="ARBA00022737"/>
    </source>
</evidence>
<evidence type="ECO:0000256" key="1">
    <source>
        <dbReference type="ARBA" id="ARBA00001966"/>
    </source>
</evidence>
<keyword evidence="9 11" id="KW-0408">Iron</keyword>
<protein>
    <recommendedName>
        <fullName evidence="3 11">Ferredoxin</fullName>
    </recommendedName>
</protein>
<dbReference type="PANTHER" id="PTHR24960:SF79">
    <property type="entry name" value="PHOTOSYSTEM I IRON-SULFUR CENTER"/>
    <property type="match status" value="1"/>
</dbReference>
<feature type="domain" description="4Fe-4S ferredoxin-type" evidence="12">
    <location>
        <begin position="1"/>
        <end position="28"/>
    </location>
</feature>
<dbReference type="OrthoDB" id="9803397at2"/>
<dbReference type="HOGENOM" id="CLU_139698_11_4_9"/>
<dbReference type="GO" id="GO:0005737">
    <property type="term" value="C:cytoplasm"/>
    <property type="evidence" value="ECO:0007669"/>
    <property type="project" value="TreeGrafter"/>
</dbReference>
<keyword evidence="6 11" id="KW-0479">Metal-binding</keyword>
<evidence type="ECO:0000256" key="10">
    <source>
        <dbReference type="ARBA" id="ARBA00023014"/>
    </source>
</evidence>
<dbReference type="GO" id="GO:0051539">
    <property type="term" value="F:4 iron, 4 sulfur cluster binding"/>
    <property type="evidence" value="ECO:0007669"/>
    <property type="project" value="UniProtKB-UniRule"/>
</dbReference>
<keyword evidence="8 11" id="KW-0249">Electron transport</keyword>
<dbReference type="InterPro" id="IPR017896">
    <property type="entry name" value="4Fe4S_Fe-S-bd"/>
</dbReference>
<dbReference type="KEGG" id="csh:Closa_0313"/>
<evidence type="ECO:0000256" key="5">
    <source>
        <dbReference type="ARBA" id="ARBA00022485"/>
    </source>
</evidence>
<dbReference type="InterPro" id="IPR000813">
    <property type="entry name" value="7Fe_ferredoxin"/>
</dbReference>
<dbReference type="STRING" id="610130.Closa_0313"/>
<accession>D9R2W1</accession>
<evidence type="ECO:0000256" key="8">
    <source>
        <dbReference type="ARBA" id="ARBA00022982"/>
    </source>
</evidence>
<evidence type="ECO:0000256" key="4">
    <source>
        <dbReference type="ARBA" id="ARBA00022448"/>
    </source>
</evidence>
<dbReference type="Proteomes" id="UP000001662">
    <property type="component" value="Chromosome"/>
</dbReference>
<dbReference type="AlphaFoldDB" id="D9R2W1"/>
<dbReference type="PROSITE" id="PS51379">
    <property type="entry name" value="4FE4S_FER_2"/>
    <property type="match status" value="2"/>
</dbReference>
<keyword evidence="7" id="KW-0677">Repeat</keyword>
<gene>
    <name evidence="13" type="ordered locus">Closa_0313</name>
</gene>
<evidence type="ECO:0000256" key="11">
    <source>
        <dbReference type="RuleBase" id="RU365098"/>
    </source>
</evidence>
<dbReference type="eggNOG" id="COG2768">
    <property type="taxonomic scope" value="Bacteria"/>
</dbReference>
<dbReference type="RefSeq" id="WP_013271049.1">
    <property type="nucleotide sequence ID" value="NC_014376.1"/>
</dbReference>
<keyword evidence="10 11" id="KW-0411">Iron-sulfur</keyword>
<organism evidence="13 14">
    <name type="scientific">Lacrimispora saccharolytica (strain ATCC 35040 / DSM 2544 / NRCC 2533 / WM1)</name>
    <name type="common">Clostridium saccharolyticum</name>
    <dbReference type="NCBI Taxonomy" id="610130"/>
    <lineage>
        <taxon>Bacteria</taxon>
        <taxon>Bacillati</taxon>
        <taxon>Bacillota</taxon>
        <taxon>Clostridia</taxon>
        <taxon>Lachnospirales</taxon>
        <taxon>Lachnospiraceae</taxon>
        <taxon>Lacrimispora</taxon>
    </lineage>
</organism>
<proteinExistence type="predicted"/>
<dbReference type="InterPro" id="IPR017900">
    <property type="entry name" value="4Fe4S_Fe_S_CS"/>
</dbReference>
<comment type="function">
    <text evidence="2 11">Ferredoxins are iron-sulfur proteins that transfer electrons in a wide variety of metabolic reactions.</text>
</comment>
<evidence type="ECO:0000259" key="12">
    <source>
        <dbReference type="PROSITE" id="PS51379"/>
    </source>
</evidence>
<sequence length="56" mass="5547">MARVISDACVSCGSCEAECPVSAISQGDSQFVIDADTCIDCGACEGVCPTGAISEA</sequence>
<dbReference type="FunFam" id="3.30.70.20:FF:000045">
    <property type="entry name" value="Ferredoxin, 4Fe-4S"/>
    <property type="match status" value="1"/>
</dbReference>
<dbReference type="GO" id="GO:0046872">
    <property type="term" value="F:metal ion binding"/>
    <property type="evidence" value="ECO:0007669"/>
    <property type="project" value="UniProtKB-UniRule"/>
</dbReference>
<dbReference type="InterPro" id="IPR050157">
    <property type="entry name" value="PSI_iron-sulfur_center"/>
</dbReference>
<keyword evidence="14" id="KW-1185">Reference proteome</keyword>
<dbReference type="Gene3D" id="3.30.70.20">
    <property type="match status" value="1"/>
</dbReference>
<keyword evidence="5 11" id="KW-0004">4Fe-4S</keyword>
<evidence type="ECO:0000256" key="9">
    <source>
        <dbReference type="ARBA" id="ARBA00023004"/>
    </source>
</evidence>
<dbReference type="PANTHER" id="PTHR24960">
    <property type="entry name" value="PHOTOSYSTEM I IRON-SULFUR CENTER-RELATED"/>
    <property type="match status" value="1"/>
</dbReference>
<evidence type="ECO:0000256" key="2">
    <source>
        <dbReference type="ARBA" id="ARBA00003532"/>
    </source>
</evidence>
<dbReference type="PRINTS" id="PR00354">
    <property type="entry name" value="7FE8SFRDOXIN"/>
</dbReference>
<feature type="domain" description="4Fe-4S ferredoxin-type" evidence="12">
    <location>
        <begin position="29"/>
        <end position="56"/>
    </location>
</feature>
<dbReference type="PaxDb" id="610130-Closa_0313"/>
<dbReference type="PROSITE" id="PS00198">
    <property type="entry name" value="4FE4S_FER_1"/>
    <property type="match status" value="1"/>
</dbReference>
<name>D9R2W1_LACSW</name>
<dbReference type="SUPFAM" id="SSF54862">
    <property type="entry name" value="4Fe-4S ferredoxins"/>
    <property type="match status" value="1"/>
</dbReference>
<comment type="cofactor">
    <cofactor evidence="1 11">
        <name>[4Fe-4S] cluster</name>
        <dbReference type="ChEBI" id="CHEBI:49883"/>
    </cofactor>
</comment>
<evidence type="ECO:0000313" key="13">
    <source>
        <dbReference type="EMBL" id="ADL02951.1"/>
    </source>
</evidence>
<keyword evidence="4 11" id="KW-0813">Transport</keyword>